<dbReference type="EMBL" id="NOJY02000075">
    <property type="protein sequence ID" value="RDY25407.1"/>
    <property type="molecule type" value="Genomic_DNA"/>
</dbReference>
<comment type="caution">
    <text evidence="2">The sequence shown here is derived from an EMBL/GenBank/DDBJ whole genome shotgun (WGS) entry which is preliminary data.</text>
</comment>
<dbReference type="RefSeq" id="WP_094366996.1">
    <property type="nucleotide sequence ID" value="NZ_NOJY02000075.1"/>
</dbReference>
<dbReference type="InterPro" id="IPR036568">
    <property type="entry name" value="GGCT-like_sf"/>
</dbReference>
<dbReference type="GO" id="GO:0016740">
    <property type="term" value="F:transferase activity"/>
    <property type="evidence" value="ECO:0007669"/>
    <property type="project" value="UniProtKB-KW"/>
</dbReference>
<dbReference type="InterPro" id="IPR009288">
    <property type="entry name" value="AIG2-like_dom"/>
</dbReference>
<dbReference type="AlphaFoldDB" id="A0A371IY44"/>
<evidence type="ECO:0000259" key="1">
    <source>
        <dbReference type="Pfam" id="PF06094"/>
    </source>
</evidence>
<protein>
    <submittedName>
        <fullName evidence="2">Gamma-glutamylcyclotransferase</fullName>
    </submittedName>
</protein>
<dbReference type="Pfam" id="PF06094">
    <property type="entry name" value="GGACT"/>
    <property type="match status" value="1"/>
</dbReference>
<organism evidence="2 3">
    <name type="scientific">Romboutsia weinsteinii</name>
    <dbReference type="NCBI Taxonomy" id="2020949"/>
    <lineage>
        <taxon>Bacteria</taxon>
        <taxon>Bacillati</taxon>
        <taxon>Bacillota</taxon>
        <taxon>Clostridia</taxon>
        <taxon>Peptostreptococcales</taxon>
        <taxon>Peptostreptococcaceae</taxon>
        <taxon>Romboutsia</taxon>
    </lineage>
</organism>
<proteinExistence type="predicted"/>
<dbReference type="Proteomes" id="UP000215694">
    <property type="component" value="Unassembled WGS sequence"/>
</dbReference>
<accession>A0A371IY44</accession>
<keyword evidence="2" id="KW-0808">Transferase</keyword>
<keyword evidence="3" id="KW-1185">Reference proteome</keyword>
<feature type="domain" description="Gamma-glutamylcyclotransferase AIG2-like" evidence="1">
    <location>
        <begin position="6"/>
        <end position="134"/>
    </location>
</feature>
<evidence type="ECO:0000313" key="2">
    <source>
        <dbReference type="EMBL" id="RDY25407.1"/>
    </source>
</evidence>
<dbReference type="OrthoDB" id="8538589at2"/>
<dbReference type="SUPFAM" id="SSF110857">
    <property type="entry name" value="Gamma-glutamyl cyclotransferase-like"/>
    <property type="match status" value="1"/>
</dbReference>
<evidence type="ECO:0000313" key="3">
    <source>
        <dbReference type="Proteomes" id="UP000215694"/>
    </source>
</evidence>
<dbReference type="CDD" id="cd06661">
    <property type="entry name" value="GGCT_like"/>
    <property type="match status" value="1"/>
</dbReference>
<sequence>MLVKKIFVYGSLRSDMFNYKKLLEGQVSKVYKGSIQGELSHIENKGYPAVVPGTSTIQGELMELFNFEESLIKLDDLENYDENNYTDCEYLRKVVEVKLEDGTSDNAYYYEYNPKSKLNKEDKLIPISSGDWKKYMDK</sequence>
<dbReference type="InterPro" id="IPR013024">
    <property type="entry name" value="GGCT-like"/>
</dbReference>
<gene>
    <name evidence="2" type="ORF">CHL78_018350</name>
</gene>
<name>A0A371IY44_9FIRM</name>
<reference evidence="2 3" key="1">
    <citation type="journal article" date="2017" name="Genome Announc.">
        <title>Draft Genome Sequence of Romboutsia weinsteinii sp. nov. Strain CCRI-19649(T) Isolated from Surface Water.</title>
        <authorList>
            <person name="Maheux A.F."/>
            <person name="Boudreau D.K."/>
            <person name="Berube E."/>
            <person name="Boissinot M."/>
            <person name="Cantin P."/>
            <person name="Raymond F."/>
            <person name="Corbeil J."/>
            <person name="Omar R.F."/>
            <person name="Bergeron M.G."/>
        </authorList>
    </citation>
    <scope>NUCLEOTIDE SEQUENCE [LARGE SCALE GENOMIC DNA]</scope>
    <source>
        <strain evidence="2 3">CCRI-19649</strain>
    </source>
</reference>
<dbReference type="Gene3D" id="3.10.490.10">
    <property type="entry name" value="Gamma-glutamyl cyclotransferase-like"/>
    <property type="match status" value="1"/>
</dbReference>